<dbReference type="InterPro" id="IPR013815">
    <property type="entry name" value="ATP_grasp_subdomain_1"/>
</dbReference>
<dbReference type="SUPFAM" id="SSF55729">
    <property type="entry name" value="Acyl-CoA N-acyltransferases (Nat)"/>
    <property type="match status" value="1"/>
</dbReference>
<dbReference type="SUPFAM" id="SSF56059">
    <property type="entry name" value="Glutathione synthetase ATP-binding domain-like"/>
    <property type="match status" value="1"/>
</dbReference>
<accession>A0A1H0STM7</accession>
<evidence type="ECO:0000313" key="9">
    <source>
        <dbReference type="Proteomes" id="UP000199073"/>
    </source>
</evidence>
<keyword evidence="9" id="KW-1185">Reference proteome</keyword>
<name>A0A1H0STM7_9BACT</name>
<feature type="domain" description="ATP-grasp" evidence="6">
    <location>
        <begin position="494"/>
        <end position="530"/>
    </location>
</feature>
<dbReference type="SMART" id="SM00881">
    <property type="entry name" value="CoA_binding"/>
    <property type="match status" value="1"/>
</dbReference>
<gene>
    <name evidence="8" type="ORF">SAMN05660330_02813</name>
</gene>
<keyword evidence="3 5" id="KW-0067">ATP-binding</keyword>
<dbReference type="PANTHER" id="PTHR43334">
    <property type="entry name" value="ACETATE--COA LIGASE [ADP-FORMING]"/>
    <property type="match status" value="1"/>
</dbReference>
<dbReference type="Pfam" id="PF13380">
    <property type="entry name" value="CoA_binding_2"/>
    <property type="match status" value="1"/>
</dbReference>
<dbReference type="Gene3D" id="3.40.50.261">
    <property type="entry name" value="Succinyl-CoA synthetase domains"/>
    <property type="match status" value="2"/>
</dbReference>
<dbReference type="GO" id="GO:0016874">
    <property type="term" value="F:ligase activity"/>
    <property type="evidence" value="ECO:0007669"/>
    <property type="project" value="UniProtKB-KW"/>
</dbReference>
<dbReference type="Gene3D" id="3.40.50.720">
    <property type="entry name" value="NAD(P)-binding Rossmann-like Domain"/>
    <property type="match status" value="1"/>
</dbReference>
<dbReference type="SUPFAM" id="SSF52210">
    <property type="entry name" value="Succinyl-CoA synthetase domains"/>
    <property type="match status" value="2"/>
</dbReference>
<dbReference type="PROSITE" id="PS51186">
    <property type="entry name" value="GNAT"/>
    <property type="match status" value="1"/>
</dbReference>
<dbReference type="InterPro" id="IPR032875">
    <property type="entry name" value="Succ_CoA_lig_flav_dom"/>
</dbReference>
<keyword evidence="8" id="KW-0808">Transferase</keyword>
<dbReference type="InterPro" id="IPR011761">
    <property type="entry name" value="ATP-grasp"/>
</dbReference>
<protein>
    <submittedName>
        <fullName evidence="8">Acetyltransferase</fullName>
    </submittedName>
</protein>
<keyword evidence="1" id="KW-0436">Ligase</keyword>
<evidence type="ECO:0000313" key="8">
    <source>
        <dbReference type="EMBL" id="SDP44919.1"/>
    </source>
</evidence>
<evidence type="ECO:0000256" key="3">
    <source>
        <dbReference type="ARBA" id="ARBA00022840"/>
    </source>
</evidence>
<dbReference type="GO" id="GO:0046872">
    <property type="term" value="F:metal ion binding"/>
    <property type="evidence" value="ECO:0007669"/>
    <property type="project" value="InterPro"/>
</dbReference>
<dbReference type="CDD" id="cd04301">
    <property type="entry name" value="NAT_SF"/>
    <property type="match status" value="1"/>
</dbReference>
<dbReference type="Gene3D" id="3.40.630.30">
    <property type="match status" value="1"/>
</dbReference>
<evidence type="ECO:0000259" key="7">
    <source>
        <dbReference type="PROSITE" id="PS51186"/>
    </source>
</evidence>
<dbReference type="SUPFAM" id="SSF51735">
    <property type="entry name" value="NAD(P)-binding Rossmann-fold domains"/>
    <property type="match status" value="1"/>
</dbReference>
<dbReference type="InterPro" id="IPR016102">
    <property type="entry name" value="Succinyl-CoA_synth-like"/>
</dbReference>
<dbReference type="EMBL" id="FNJI01000020">
    <property type="protein sequence ID" value="SDP44919.1"/>
    <property type="molecule type" value="Genomic_DNA"/>
</dbReference>
<proteinExistence type="inferred from homology"/>
<dbReference type="Pfam" id="PF00583">
    <property type="entry name" value="Acetyltransf_1"/>
    <property type="match status" value="1"/>
</dbReference>
<dbReference type="OrthoDB" id="9791027at2"/>
<dbReference type="InterPro" id="IPR016181">
    <property type="entry name" value="Acyl_CoA_acyltransferase"/>
</dbReference>
<comment type="similarity">
    <text evidence="4">In the N-terminal section; belongs to the acetate CoA ligase alpha subunit family.</text>
</comment>
<dbReference type="PROSITE" id="PS50975">
    <property type="entry name" value="ATP_GRASP"/>
    <property type="match status" value="1"/>
</dbReference>
<dbReference type="PANTHER" id="PTHR43334:SF1">
    <property type="entry name" value="3-HYDROXYPROPIONATE--COA LIGASE [ADP-FORMING]"/>
    <property type="match status" value="1"/>
</dbReference>
<dbReference type="InterPro" id="IPR051538">
    <property type="entry name" value="Acyl-CoA_Synth/Transferase"/>
</dbReference>
<feature type="domain" description="N-acetyltransferase" evidence="7">
    <location>
        <begin position="732"/>
        <end position="887"/>
    </location>
</feature>
<dbReference type="GO" id="GO:0005524">
    <property type="term" value="F:ATP binding"/>
    <property type="evidence" value="ECO:0007669"/>
    <property type="project" value="UniProtKB-UniRule"/>
</dbReference>
<dbReference type="Gene3D" id="3.30.470.20">
    <property type="entry name" value="ATP-grasp fold, B domain"/>
    <property type="match status" value="1"/>
</dbReference>
<dbReference type="InterPro" id="IPR003781">
    <property type="entry name" value="CoA-bd"/>
</dbReference>
<evidence type="ECO:0000256" key="2">
    <source>
        <dbReference type="ARBA" id="ARBA00022741"/>
    </source>
</evidence>
<dbReference type="STRING" id="91360.SAMN05660330_02813"/>
<dbReference type="Pfam" id="PF13607">
    <property type="entry name" value="Succ_CoA_lig"/>
    <property type="match status" value="1"/>
</dbReference>
<dbReference type="Pfam" id="PF13549">
    <property type="entry name" value="ATP-grasp_5"/>
    <property type="match status" value="1"/>
</dbReference>
<dbReference type="Gene3D" id="3.30.1490.20">
    <property type="entry name" value="ATP-grasp fold, A domain"/>
    <property type="match status" value="1"/>
</dbReference>
<evidence type="ECO:0000256" key="5">
    <source>
        <dbReference type="PROSITE-ProRule" id="PRU00409"/>
    </source>
</evidence>
<organism evidence="8 9">
    <name type="scientific">Desulforhopalus singaporensis</name>
    <dbReference type="NCBI Taxonomy" id="91360"/>
    <lineage>
        <taxon>Bacteria</taxon>
        <taxon>Pseudomonadati</taxon>
        <taxon>Thermodesulfobacteriota</taxon>
        <taxon>Desulfobulbia</taxon>
        <taxon>Desulfobulbales</taxon>
        <taxon>Desulfocapsaceae</taxon>
        <taxon>Desulforhopalus</taxon>
    </lineage>
</organism>
<evidence type="ECO:0000259" key="6">
    <source>
        <dbReference type="PROSITE" id="PS50975"/>
    </source>
</evidence>
<keyword evidence="2 5" id="KW-0547">Nucleotide-binding</keyword>
<dbReference type="GO" id="GO:0016747">
    <property type="term" value="F:acyltransferase activity, transferring groups other than amino-acyl groups"/>
    <property type="evidence" value="ECO:0007669"/>
    <property type="project" value="InterPro"/>
</dbReference>
<reference evidence="8 9" key="1">
    <citation type="submission" date="2016-10" db="EMBL/GenBank/DDBJ databases">
        <authorList>
            <person name="de Groot N.N."/>
        </authorList>
    </citation>
    <scope>NUCLEOTIDE SEQUENCE [LARGE SCALE GENOMIC DNA]</scope>
    <source>
        <strain evidence="8 9">DSM 12130</strain>
    </source>
</reference>
<dbReference type="InterPro" id="IPR000182">
    <property type="entry name" value="GNAT_dom"/>
</dbReference>
<evidence type="ECO:0000256" key="1">
    <source>
        <dbReference type="ARBA" id="ARBA00022598"/>
    </source>
</evidence>
<dbReference type="InterPro" id="IPR036291">
    <property type="entry name" value="NAD(P)-bd_dom_sf"/>
</dbReference>
<dbReference type="FunFam" id="3.30.1490.20:FF:000020">
    <property type="entry name" value="Protein lysine acetyltransferase"/>
    <property type="match status" value="1"/>
</dbReference>
<dbReference type="AlphaFoldDB" id="A0A1H0STM7"/>
<sequence length="903" mass="98773">MGQFNLNRLLDPQEIAVIGGSNSAGTVGNIVMKNLVDNGFTKSIFPVNPKYKEVLGIPSKRSVSELDEGIDLAIIATPIRTVPGIIRECIDRKMGGAVVLSAGGREAGESGRLVEQEIHVLIENSGFRIVGPNCLGIIQTRGRLNATFVSGMPATGSMALVSQSGAICSSILDLAFKEQIGFSHFISIGSMLDVDFGDMIDYLGNDPAVKSILLYIENLKNFRKFMSAARSVSRVKPIIVLKAGKSTAGAKAAASHTGAMAGEDAVYDAAFKRAGLVRVDTIEELFDCAELMAKQPRPKGPRLGIITNGGGPGVMAADFLSSHGYEPVPLDPRTVAELDEVLPVCWSRSNPIDILGDATFDRLRQTLEVCLASRNFDGMLVIFVPQAMTDPVRGAKALVETIKRHRYPVFACWMGGKSVAEAIDLLNNAAIPTFDTPERAVRAFLYMVTFTRNQEMLLEVPRKVSRDIVYEQQKAEEVFARYSGETFVSEADVHEILKAYNLPIVRTEIATSEDDAVRLSRSVGYPVVIKLLSPDITHKTDAGGVQLDLRSDQDVRTAYRCIMAAAVQFREDARIDGVSVQPFLAKPDFEILLGAKRDPDFGPVILFGMGGIFTEVLRDRALALVPMNRLLARRLMQETKAFRLLQGYRNRPPADFEKLEEMIVCLSQLLVDFPQISELDMNPVIIKDTRPVAVDARMLVLEGAVSSPMHLVISPYPGEEISRMVDEEGTELVIRPVRPEDAPLFSELFKVLSPTTIYHRFFGVMTKLPPELLSRFTQIDYDREIALAAIDEAPEHERMLGGARIVGEADGKEGEIAVLVGDPWQGKGIGAGLMRRCLDIAEKRGFKHITGTVLKENRHMIALARKMGFKIDSGDDCQEYTIQISLNGGGGPARKPASPAVDS</sequence>
<dbReference type="Proteomes" id="UP000199073">
    <property type="component" value="Unassembled WGS sequence"/>
</dbReference>
<evidence type="ECO:0000256" key="4">
    <source>
        <dbReference type="ARBA" id="ARBA00060888"/>
    </source>
</evidence>